<dbReference type="GO" id="GO:0000287">
    <property type="term" value="F:magnesium ion binding"/>
    <property type="evidence" value="ECO:0007669"/>
    <property type="project" value="UniProtKB-UniRule"/>
</dbReference>
<comment type="cofactor">
    <cofactor evidence="7">
        <name>Mg(2+)</name>
        <dbReference type="ChEBI" id="CHEBI:18420"/>
    </cofactor>
</comment>
<comment type="function">
    <text evidence="7">Catalyzes the addition of meso-diaminopimelic acid to the nucleotide precursor UDP-N-acetylmuramoyl-L-alanyl-D-glutamate (UMAG) in the biosynthesis of bacterial cell-wall peptidoglycan.</text>
</comment>
<dbReference type="SUPFAM" id="SSF53623">
    <property type="entry name" value="MurD-like peptide ligases, catalytic domain"/>
    <property type="match status" value="1"/>
</dbReference>
<evidence type="ECO:0000256" key="7">
    <source>
        <dbReference type="HAMAP-Rule" id="MF_00208"/>
    </source>
</evidence>
<feature type="binding site" evidence="7">
    <location>
        <position position="178"/>
    </location>
    <ligand>
        <name>UDP-N-acetyl-alpha-D-muramoyl-L-alanyl-D-glutamate</name>
        <dbReference type="ChEBI" id="CHEBI:83900"/>
    </ligand>
</feature>
<dbReference type="NCBIfam" id="NF001126">
    <property type="entry name" value="PRK00139.1-4"/>
    <property type="match status" value="1"/>
</dbReference>
<keyword evidence="7" id="KW-0067">ATP-binding</keyword>
<keyword evidence="7" id="KW-0547">Nucleotide-binding</keyword>
<dbReference type="Pfam" id="PF02875">
    <property type="entry name" value="Mur_ligase_C"/>
    <property type="match status" value="1"/>
</dbReference>
<protein>
    <recommendedName>
        <fullName evidence="7">UDP-N-acetylmuramoyl-L-alanyl-D-glutamate--2,6-diaminopimelate ligase</fullName>
        <ecNumber evidence="7">6.3.2.13</ecNumber>
    </recommendedName>
    <alternativeName>
        <fullName evidence="7">Meso-A2pm-adding enzyme</fullName>
    </alternativeName>
    <alternativeName>
        <fullName evidence="7">Meso-diaminopimelate-adding enzyme</fullName>
    </alternativeName>
    <alternativeName>
        <fullName evidence="7">UDP-MurNAc-L-Ala-D-Glu:meso-diaminopimelate ligase</fullName>
    </alternativeName>
    <alternativeName>
        <fullName evidence="7">UDP-MurNAc-tripeptide synthetase</fullName>
    </alternativeName>
    <alternativeName>
        <fullName evidence="7">UDP-N-acetylmuramyl-tripeptide synthetase</fullName>
    </alternativeName>
</protein>
<evidence type="ECO:0000256" key="3">
    <source>
        <dbReference type="ARBA" id="ARBA00022960"/>
    </source>
</evidence>
<sequence length="508" mass="54116">MQDICQWIRDTAPSAQLASDSRRIKAGDVFFAYKGEGGDGRDFIYAAVEQGAAAVVFEATDFAWDSALDVPHLAVEHLKRHAGEIAHTFHGMPDAQMFTVGVTGTNGKTSCAVWLGQAMSRLGSPTAVIGTLGVGLFSGRGEPVYDVTGYTTPDAVLLAGKLAQVRQAGAASLAIEVSSIGLEQGRTSGMHFDVALFTNLTRDHLDYHGDMASYEAAKIKLFEWPHLKTAVLNLDDPVGLRLVAHLRARFGDALALIGYTLRDAVAQPELDGVAILRASQFRSRHAGTDFHLESPYGAATVKTHLVGHFNISNALAVLGALLAKGTALRAGVDALEALTPAPGRMQQLGGQDAPMVVIDYAHTPDALEKTLQALRQVADERGGKLWCVFGCGGDRDPGKRPQMGAIAQIAQHVLVTSDNPRSEEAGEIIAQIVAGMDKDHPESTFQAIEDRAAAILSAVKQAAKQDVILVAGKGHEPYQEIKGKKMPFSDADHAALAFAARVTMMRTN</sequence>
<comment type="similarity">
    <text evidence="1 7">Belongs to the MurCDEF family. MurE subfamily.</text>
</comment>
<dbReference type="NCBIfam" id="TIGR01085">
    <property type="entry name" value="murE"/>
    <property type="match status" value="1"/>
</dbReference>
<feature type="binding site" evidence="7">
    <location>
        <begin position="418"/>
        <end position="421"/>
    </location>
    <ligand>
        <name>meso-2,6-diaminopimelate</name>
        <dbReference type="ChEBI" id="CHEBI:57791"/>
    </ligand>
</feature>
<evidence type="ECO:0000259" key="11">
    <source>
        <dbReference type="Pfam" id="PF08245"/>
    </source>
</evidence>
<keyword evidence="5 7" id="KW-0131">Cell cycle</keyword>
<keyword evidence="13" id="KW-1185">Reference proteome</keyword>
<dbReference type="Pfam" id="PF01225">
    <property type="entry name" value="Mur_ligase"/>
    <property type="match status" value="1"/>
</dbReference>
<feature type="binding site" evidence="7">
    <location>
        <begin position="151"/>
        <end position="152"/>
    </location>
    <ligand>
        <name>UDP-N-acetyl-alpha-D-muramoyl-L-alanyl-D-glutamate</name>
        <dbReference type="ChEBI" id="CHEBI:83900"/>
    </ligand>
</feature>
<dbReference type="InterPro" id="IPR036615">
    <property type="entry name" value="Mur_ligase_C_dom_sf"/>
</dbReference>
<evidence type="ECO:0000256" key="8">
    <source>
        <dbReference type="RuleBase" id="RU004135"/>
    </source>
</evidence>
<dbReference type="Pfam" id="PF08245">
    <property type="entry name" value="Mur_ligase_M"/>
    <property type="match status" value="1"/>
</dbReference>
<dbReference type="GO" id="GO:0009252">
    <property type="term" value="P:peptidoglycan biosynthetic process"/>
    <property type="evidence" value="ECO:0007669"/>
    <property type="project" value="UniProtKB-UniRule"/>
</dbReference>
<evidence type="ECO:0000256" key="6">
    <source>
        <dbReference type="ARBA" id="ARBA00023316"/>
    </source>
</evidence>
<keyword evidence="6 7" id="KW-0961">Cell wall biogenesis/degradation</keyword>
<dbReference type="InterPro" id="IPR035911">
    <property type="entry name" value="MurE/MurF_N"/>
</dbReference>
<feature type="domain" description="Mur ligase C-terminal" evidence="10">
    <location>
        <begin position="343"/>
        <end position="474"/>
    </location>
</feature>
<comment type="caution">
    <text evidence="7">Lacks conserved residue(s) required for the propagation of feature annotation.</text>
</comment>
<keyword evidence="7 12" id="KW-0436">Ligase</keyword>
<keyword evidence="4 7" id="KW-0573">Peptidoglycan synthesis</keyword>
<evidence type="ECO:0000259" key="10">
    <source>
        <dbReference type="Pfam" id="PF02875"/>
    </source>
</evidence>
<comment type="pathway">
    <text evidence="7 8">Cell wall biogenesis; peptidoglycan biosynthesis.</text>
</comment>
<evidence type="ECO:0000256" key="4">
    <source>
        <dbReference type="ARBA" id="ARBA00022984"/>
    </source>
</evidence>
<dbReference type="RefSeq" id="WP_169467887.1">
    <property type="nucleotide sequence ID" value="NZ_JABBGG010000009.1"/>
</dbReference>
<dbReference type="GO" id="GO:0005737">
    <property type="term" value="C:cytoplasm"/>
    <property type="evidence" value="ECO:0007669"/>
    <property type="project" value="UniProtKB-SubCell"/>
</dbReference>
<dbReference type="AlphaFoldDB" id="A0A848HS52"/>
<comment type="caution">
    <text evidence="12">The sequence shown here is derived from an EMBL/GenBank/DDBJ whole genome shotgun (WGS) entry which is preliminary data.</text>
</comment>
<dbReference type="EMBL" id="JABBGG010000009">
    <property type="protein sequence ID" value="NML62571.1"/>
    <property type="molecule type" value="Genomic_DNA"/>
</dbReference>
<dbReference type="EC" id="6.3.2.13" evidence="7"/>
<dbReference type="Proteomes" id="UP000583752">
    <property type="component" value="Unassembled WGS sequence"/>
</dbReference>
<evidence type="ECO:0000256" key="2">
    <source>
        <dbReference type="ARBA" id="ARBA00022618"/>
    </source>
</evidence>
<dbReference type="InterPro" id="IPR013221">
    <property type="entry name" value="Mur_ligase_cen"/>
</dbReference>
<feature type="domain" description="Mur ligase N-terminal catalytic" evidence="9">
    <location>
        <begin position="19"/>
        <end position="89"/>
    </location>
</feature>
<dbReference type="GO" id="GO:0051301">
    <property type="term" value="P:cell division"/>
    <property type="evidence" value="ECO:0007669"/>
    <property type="project" value="UniProtKB-KW"/>
</dbReference>
<feature type="binding site" evidence="7">
    <location>
        <position position="472"/>
    </location>
    <ligand>
        <name>meso-2,6-diaminopimelate</name>
        <dbReference type="ChEBI" id="CHEBI:57791"/>
    </ligand>
</feature>
<feature type="binding site" evidence="7">
    <location>
        <begin position="104"/>
        <end position="110"/>
    </location>
    <ligand>
        <name>ATP</name>
        <dbReference type="ChEBI" id="CHEBI:30616"/>
    </ligand>
</feature>
<dbReference type="InterPro" id="IPR004101">
    <property type="entry name" value="Mur_ligase_C"/>
</dbReference>
<evidence type="ECO:0000256" key="1">
    <source>
        <dbReference type="ARBA" id="ARBA00005898"/>
    </source>
</evidence>
<feature type="modified residue" description="N6-carboxylysine" evidence="7">
    <location>
        <position position="218"/>
    </location>
</feature>
<dbReference type="Gene3D" id="3.40.1190.10">
    <property type="entry name" value="Mur-like, catalytic domain"/>
    <property type="match status" value="1"/>
</dbReference>
<dbReference type="Gene3D" id="3.90.190.20">
    <property type="entry name" value="Mur ligase, C-terminal domain"/>
    <property type="match status" value="1"/>
</dbReference>
<keyword evidence="2 7" id="KW-0132">Cell division</keyword>
<feature type="binding site" evidence="7">
    <location>
        <position position="395"/>
    </location>
    <ligand>
        <name>meso-2,6-diaminopimelate</name>
        <dbReference type="ChEBI" id="CHEBI:57791"/>
    </ligand>
</feature>
<dbReference type="SUPFAM" id="SSF53244">
    <property type="entry name" value="MurD-like peptide ligases, peptide-binding domain"/>
    <property type="match status" value="1"/>
</dbReference>
<keyword evidence="3 7" id="KW-0133">Cell shape</keyword>
<organism evidence="12 13">
    <name type="scientific">Massilia polaris</name>
    <dbReference type="NCBI Taxonomy" id="2728846"/>
    <lineage>
        <taxon>Bacteria</taxon>
        <taxon>Pseudomonadati</taxon>
        <taxon>Pseudomonadota</taxon>
        <taxon>Betaproteobacteria</taxon>
        <taxon>Burkholderiales</taxon>
        <taxon>Oxalobacteraceae</taxon>
        <taxon>Telluria group</taxon>
        <taxon>Massilia</taxon>
    </lineage>
</organism>
<dbReference type="PANTHER" id="PTHR23135:SF4">
    <property type="entry name" value="UDP-N-ACETYLMURAMOYL-L-ALANYL-D-GLUTAMATE--2,6-DIAMINOPIMELATE LIGASE MURE HOMOLOG, CHLOROPLASTIC"/>
    <property type="match status" value="1"/>
</dbReference>
<comment type="PTM">
    <text evidence="7">Carboxylation is probably crucial for Mg(2+) binding and, consequently, for the gamma-phosphate positioning of ATP.</text>
</comment>
<dbReference type="SUPFAM" id="SSF63418">
    <property type="entry name" value="MurE/MurF N-terminal domain"/>
    <property type="match status" value="1"/>
</dbReference>
<dbReference type="GO" id="GO:0008360">
    <property type="term" value="P:regulation of cell shape"/>
    <property type="evidence" value="ECO:0007669"/>
    <property type="project" value="UniProtKB-KW"/>
</dbReference>
<name>A0A848HS52_9BURK</name>
<gene>
    <name evidence="7" type="primary">murE</name>
    <name evidence="12" type="ORF">HHL21_16115</name>
</gene>
<dbReference type="GO" id="GO:0005524">
    <property type="term" value="F:ATP binding"/>
    <property type="evidence" value="ECO:0007669"/>
    <property type="project" value="UniProtKB-UniRule"/>
</dbReference>
<evidence type="ECO:0000256" key="5">
    <source>
        <dbReference type="ARBA" id="ARBA00023306"/>
    </source>
</evidence>
<dbReference type="InterPro" id="IPR005761">
    <property type="entry name" value="UDP-N-AcMur-Glu-dNH2Pim_ligase"/>
</dbReference>
<dbReference type="PANTHER" id="PTHR23135">
    <property type="entry name" value="MUR LIGASE FAMILY MEMBER"/>
    <property type="match status" value="1"/>
</dbReference>
<feature type="domain" description="Mur ligase central" evidence="11">
    <location>
        <begin position="102"/>
        <end position="320"/>
    </location>
</feature>
<dbReference type="InterPro" id="IPR036565">
    <property type="entry name" value="Mur-like_cat_sf"/>
</dbReference>
<dbReference type="GO" id="GO:0071555">
    <property type="term" value="P:cell wall organization"/>
    <property type="evidence" value="ECO:0007669"/>
    <property type="project" value="UniProtKB-KW"/>
</dbReference>
<feature type="binding site" evidence="7">
    <location>
        <position position="186"/>
    </location>
    <ligand>
        <name>UDP-N-acetyl-alpha-D-muramoyl-L-alanyl-D-glutamate</name>
        <dbReference type="ChEBI" id="CHEBI:83900"/>
    </ligand>
</feature>
<feature type="binding site" evidence="7">
    <location>
        <position position="476"/>
    </location>
    <ligand>
        <name>meso-2,6-diaminopimelate</name>
        <dbReference type="ChEBI" id="CHEBI:57791"/>
    </ligand>
</feature>
<feature type="short sequence motif" description="Meso-diaminopimelate recognition motif" evidence="7">
    <location>
        <begin position="418"/>
        <end position="421"/>
    </location>
</feature>
<keyword evidence="7" id="KW-0460">Magnesium</keyword>
<comment type="catalytic activity">
    <reaction evidence="7">
        <text>UDP-N-acetyl-alpha-D-muramoyl-L-alanyl-D-glutamate + meso-2,6-diaminopimelate + ATP = UDP-N-acetyl-alpha-D-muramoyl-L-alanyl-gamma-D-glutamyl-meso-2,6-diaminopimelate + ADP + phosphate + H(+)</text>
        <dbReference type="Rhea" id="RHEA:23676"/>
        <dbReference type="ChEBI" id="CHEBI:15378"/>
        <dbReference type="ChEBI" id="CHEBI:30616"/>
        <dbReference type="ChEBI" id="CHEBI:43474"/>
        <dbReference type="ChEBI" id="CHEBI:57791"/>
        <dbReference type="ChEBI" id="CHEBI:83900"/>
        <dbReference type="ChEBI" id="CHEBI:83905"/>
        <dbReference type="ChEBI" id="CHEBI:456216"/>
        <dbReference type="EC" id="6.3.2.13"/>
    </reaction>
</comment>
<dbReference type="UniPathway" id="UPA00219"/>
<dbReference type="Gene3D" id="3.40.1390.10">
    <property type="entry name" value="MurE/MurF, N-terminal domain"/>
    <property type="match status" value="1"/>
</dbReference>
<feature type="binding site" evidence="7">
    <location>
        <position position="184"/>
    </location>
    <ligand>
        <name>UDP-N-acetyl-alpha-D-muramoyl-L-alanyl-D-glutamate</name>
        <dbReference type="ChEBI" id="CHEBI:83900"/>
    </ligand>
</feature>
<accession>A0A848HS52</accession>
<proteinExistence type="inferred from homology"/>
<comment type="subcellular location">
    <subcellularLocation>
        <location evidence="7 8">Cytoplasm</location>
    </subcellularLocation>
</comment>
<evidence type="ECO:0000313" key="13">
    <source>
        <dbReference type="Proteomes" id="UP000583752"/>
    </source>
</evidence>
<dbReference type="InterPro" id="IPR000713">
    <property type="entry name" value="Mur_ligase_N"/>
</dbReference>
<reference evidence="12 13" key="1">
    <citation type="submission" date="2020-04" db="EMBL/GenBank/DDBJ databases">
        <title>Massilia sp. RP-1-19 isolated from soil.</title>
        <authorList>
            <person name="Dahal R.H."/>
        </authorList>
    </citation>
    <scope>NUCLEOTIDE SEQUENCE [LARGE SCALE GENOMIC DNA]</scope>
    <source>
        <strain evidence="12 13">RP-1-19</strain>
    </source>
</reference>
<keyword evidence="7" id="KW-0963">Cytoplasm</keyword>
<evidence type="ECO:0000259" key="9">
    <source>
        <dbReference type="Pfam" id="PF01225"/>
    </source>
</evidence>
<dbReference type="HAMAP" id="MF_00208">
    <property type="entry name" value="MurE"/>
    <property type="match status" value="1"/>
</dbReference>
<evidence type="ECO:0000313" key="12">
    <source>
        <dbReference type="EMBL" id="NML62571.1"/>
    </source>
</evidence>
<feature type="binding site" evidence="7">
    <location>
        <position position="21"/>
    </location>
    <ligand>
        <name>UDP-N-acetyl-alpha-D-muramoyl-L-alanyl-D-glutamate</name>
        <dbReference type="ChEBI" id="CHEBI:83900"/>
    </ligand>
</feature>
<dbReference type="GO" id="GO:0008765">
    <property type="term" value="F:UDP-N-acetylmuramoylalanyl-D-glutamate-2,6-diaminopimelate ligase activity"/>
    <property type="evidence" value="ECO:0007669"/>
    <property type="project" value="UniProtKB-UniRule"/>
</dbReference>